<dbReference type="GO" id="GO:0003968">
    <property type="term" value="F:RNA-directed RNA polymerase activity"/>
    <property type="evidence" value="ECO:0007669"/>
    <property type="project" value="UniProtKB-KW"/>
</dbReference>
<accession>A0A9E7V1Y1</accession>
<organism evidence="1">
    <name type="scientific">Zhangzhou Narna tick virus 1</name>
    <dbReference type="NCBI Taxonomy" id="2972233"/>
    <lineage>
        <taxon>Viruses</taxon>
        <taxon>Riboviria</taxon>
        <taxon>Orthornavirae</taxon>
        <taxon>Lenarviricota</taxon>
        <taxon>Amabiliviricetes</taxon>
        <taxon>Wolframvirales</taxon>
        <taxon>Narnaviridae</taxon>
    </lineage>
</organism>
<sequence>MSTRWAPPLPTIGRAGPRIAVLPSSTLLQRMEEYYCETRSSPDIFERRVSPSHSERSLRRRLAPTFLSDLSPGEQQSVLLRNLYFKVSAAARSHMKRELQKGNLHHVRSWFHTANAAVLPLLISSEVESQSLITEIDVLTAWAIENCAHNYAHFQRMWKTLKKRMRKSFATHRDFDHFECEPTMLAYKHAFQRQLARCTFENLTDLGRFVLLWTQTRATGMADDTMIRQSVERFHRTVSEPGEPVKLDPAVLRKVTIPAIGANGRDAKVSVGTTSCLESTRAQGGKTSYLKTLASSRSVRATYDLRTLEETPCSPRPVRSAKDLVDWAVYHLLHNPTYTMCVRVHGVAEPSKARTITVAPYAYQVVMGVLAHIFQPTLRGKHVRSGLKADRHLWRFLQQTLNPQNVAWGDLLEYSISCLSTDLSEATDWGHKGVARQIWHALISAAECPEFPLGLAILAKSRYIGKRFAFLPDGAGNYSLTICHRGWLMGDMMTKVILTLAHQYCCELTGLTTYTLVGDDEIALSNSRSQLTKHYKVSLPSIFQVSEDDTYVSDFLMFYCEEGAILPQSASESTHVRMRRGEELPYLDYPRLRLLLPQIIETDAYSMTNIGRFSLLGKESRWVHSTNPRAGPTFARAALLQHMLVPMDSDNLCPFTPIEIGGDGGFPHSAEFLSRVIEDKSIDPRETKYRLTALMNNKFGHKFVRSDRLDKVVNKHHLYLPKLEGMRDLLPESAIVDPPDINARLMLQSVKYDELADPQSIFFEIAKGLYYKALLEGKNPPEPVFNIDRHYTGGHTNDPQVDFHLFIETWKNPGFKFQDTYGYWILRSGIPKLNPMNLGWEFDKLRYPSANDILKMWVAENVNFEETSLPDILNMIRNHDPLPKRVVDRLNLFIESDNYIMYTLPEGAHEKLSHVIVTRDQRLCLRLKRHLDGRRPQIDHQVFCLDPAIYMIGRMEEVEKLFPSMADAPVIEDPGAMLHVDYNEFTDGFPEREDIWDAPIDAYRNRHGVVVARV</sequence>
<keyword evidence="1" id="KW-0548">Nucleotidyltransferase</keyword>
<proteinExistence type="predicted"/>
<protein>
    <submittedName>
        <fullName evidence="1">RNA-dependent RNA polymerase</fullName>
    </submittedName>
</protein>
<name>A0A9E7V1Y1_9VIRU</name>
<keyword evidence="1" id="KW-0808">Transferase</keyword>
<dbReference type="EMBL" id="ON746431">
    <property type="protein sequence ID" value="UYL95379.1"/>
    <property type="molecule type" value="Genomic_RNA"/>
</dbReference>
<evidence type="ECO:0000313" key="1">
    <source>
        <dbReference type="EMBL" id="UYL95379.1"/>
    </source>
</evidence>
<reference evidence="1" key="1">
    <citation type="submission" date="2022-05" db="EMBL/GenBank/DDBJ databases">
        <authorList>
            <person name="Cao W."/>
            <person name="Jia N."/>
            <person name="Lam T.T.-Y."/>
            <person name="Ni X."/>
            <person name="Liu J."/>
        </authorList>
    </citation>
    <scope>NUCLEOTIDE SEQUENCE</scope>
    <source>
        <strain evidence="1">TIGMIC 1</strain>
    </source>
</reference>
<keyword evidence="1" id="KW-0696">RNA-directed RNA polymerase</keyword>